<dbReference type="OrthoDB" id="288942at2759"/>
<evidence type="ECO:0000256" key="2">
    <source>
        <dbReference type="ARBA" id="ARBA00004496"/>
    </source>
</evidence>
<gene>
    <name evidence="5" type="ORF">N7456_009263</name>
</gene>
<dbReference type="PANTHER" id="PTHR43462">
    <property type="entry name" value="ALANYL-TRNA EDITING PROTEIN"/>
    <property type="match status" value="1"/>
</dbReference>
<comment type="caution">
    <text evidence="5">The sequence shown here is derived from an EMBL/GenBank/DDBJ whole genome shotgun (WGS) entry which is preliminary data.</text>
</comment>
<evidence type="ECO:0000259" key="4">
    <source>
        <dbReference type="PROSITE" id="PS50860"/>
    </source>
</evidence>
<dbReference type="PROSITE" id="PS50860">
    <property type="entry name" value="AA_TRNA_LIGASE_II_ALA"/>
    <property type="match status" value="1"/>
</dbReference>
<organism evidence="5 6">
    <name type="scientific">Penicillium angulare</name>
    <dbReference type="NCBI Taxonomy" id="116970"/>
    <lineage>
        <taxon>Eukaryota</taxon>
        <taxon>Fungi</taxon>
        <taxon>Dikarya</taxon>
        <taxon>Ascomycota</taxon>
        <taxon>Pezizomycotina</taxon>
        <taxon>Eurotiomycetes</taxon>
        <taxon>Eurotiomycetidae</taxon>
        <taxon>Eurotiales</taxon>
        <taxon>Aspergillaceae</taxon>
        <taxon>Penicillium</taxon>
    </lineage>
</organism>
<dbReference type="PANTHER" id="PTHR43462:SF2">
    <property type="entry name" value="THREONYL AND ALANYL TRNA SYNTHETASE SECOND ADDITIONAL DOMAIN-CONTAINING PROTEIN"/>
    <property type="match status" value="1"/>
</dbReference>
<dbReference type="EMBL" id="JAPQKH010000006">
    <property type="protein sequence ID" value="KAJ5093402.1"/>
    <property type="molecule type" value="Genomic_DNA"/>
</dbReference>
<name>A0A9W9F4J1_9EURO</name>
<dbReference type="SUPFAM" id="SSF55186">
    <property type="entry name" value="ThrRS/AlaRS common domain"/>
    <property type="match status" value="1"/>
</dbReference>
<dbReference type="Gene3D" id="3.30.980.10">
    <property type="entry name" value="Threonyl-trna Synthetase, Chain A, domain 2"/>
    <property type="match status" value="1"/>
</dbReference>
<dbReference type="InterPro" id="IPR012947">
    <property type="entry name" value="tRNA_SAD"/>
</dbReference>
<dbReference type="GO" id="GO:0005737">
    <property type="term" value="C:cytoplasm"/>
    <property type="evidence" value="ECO:0007669"/>
    <property type="project" value="UniProtKB-SubCell"/>
</dbReference>
<comment type="subcellular location">
    <subcellularLocation>
        <location evidence="2">Cytoplasm</location>
    </subcellularLocation>
</comment>
<accession>A0A9W9F4J1</accession>
<dbReference type="Pfam" id="PF07973">
    <property type="entry name" value="tRNA_SAD"/>
    <property type="match status" value="1"/>
</dbReference>
<evidence type="ECO:0000256" key="1">
    <source>
        <dbReference type="ARBA" id="ARBA00001947"/>
    </source>
</evidence>
<dbReference type="InterPro" id="IPR018163">
    <property type="entry name" value="Thr/Ala-tRNA-synth_IIc_edit"/>
</dbReference>
<dbReference type="GO" id="GO:0005524">
    <property type="term" value="F:ATP binding"/>
    <property type="evidence" value="ECO:0007669"/>
    <property type="project" value="InterPro"/>
</dbReference>
<dbReference type="SUPFAM" id="SSF50447">
    <property type="entry name" value="Translation proteins"/>
    <property type="match status" value="1"/>
</dbReference>
<dbReference type="GO" id="GO:0006419">
    <property type="term" value="P:alanyl-tRNA aminoacylation"/>
    <property type="evidence" value="ECO:0007669"/>
    <property type="project" value="InterPro"/>
</dbReference>
<proteinExistence type="inferred from homology"/>
<dbReference type="GO" id="GO:0004813">
    <property type="term" value="F:alanine-tRNA ligase activity"/>
    <property type="evidence" value="ECO:0007669"/>
    <property type="project" value="InterPro"/>
</dbReference>
<keyword evidence="6" id="KW-1185">Reference proteome</keyword>
<dbReference type="AlphaFoldDB" id="A0A9W9F4J1"/>
<sequence length="258" mass="27987">MAAPTEAVYLHDASLRTLTTEIVSYQPISSLSEDEQSLAKTLASDESAMTMRQTILYPQGGGQLCDTGTITGSNPESCFEVSLVRKTPDGKIIHFGKPSNSGPNSFLEGHSVIQNVDAAKRDYHSRLHTAGHIIGVAMEIVMPEMKEVKANHTPKEAGMEYEGLIYNEHKPLIQAKIDELVKQDLPVTVSWLEAGTPVYDRAKVGDGPVRIVSVGGLDQTPCGGTHVERTGLVGSINIRKITRKSGISRMSYEVAKEL</sequence>
<dbReference type="InterPro" id="IPR051335">
    <property type="entry name" value="Alanyl-tRNA_Editing_Enzymes"/>
</dbReference>
<dbReference type="SMART" id="SM00863">
    <property type="entry name" value="tRNA_SAD"/>
    <property type="match status" value="1"/>
</dbReference>
<comment type="similarity">
    <text evidence="3">Belongs to the class-II aminoacyl-tRNA synthetase family. Alax-L subfamily.</text>
</comment>
<dbReference type="Proteomes" id="UP001149165">
    <property type="component" value="Unassembled WGS sequence"/>
</dbReference>
<feature type="domain" description="Alanyl-transfer RNA synthetases family profile" evidence="4">
    <location>
        <begin position="1"/>
        <end position="238"/>
    </location>
</feature>
<dbReference type="InterPro" id="IPR018164">
    <property type="entry name" value="Ala-tRNA-synth_IIc_N"/>
</dbReference>
<dbReference type="InterPro" id="IPR009000">
    <property type="entry name" value="Transl_B-barrel_sf"/>
</dbReference>
<dbReference type="InterPro" id="IPR018165">
    <property type="entry name" value="Ala-tRNA-synth_IIc_core"/>
</dbReference>
<dbReference type="Pfam" id="PF01411">
    <property type="entry name" value="tRNA-synt_2c"/>
    <property type="match status" value="1"/>
</dbReference>
<protein>
    <recommendedName>
        <fullName evidence="4">Alanyl-transfer RNA synthetases family profile domain-containing protein</fullName>
    </recommendedName>
</protein>
<dbReference type="Gene3D" id="2.40.30.130">
    <property type="match status" value="1"/>
</dbReference>
<evidence type="ECO:0000313" key="6">
    <source>
        <dbReference type="Proteomes" id="UP001149165"/>
    </source>
</evidence>
<reference evidence="5" key="1">
    <citation type="submission" date="2022-11" db="EMBL/GenBank/DDBJ databases">
        <authorList>
            <person name="Petersen C."/>
        </authorList>
    </citation>
    <scope>NUCLEOTIDE SEQUENCE</scope>
    <source>
        <strain evidence="5">IBT 30069</strain>
    </source>
</reference>
<evidence type="ECO:0000256" key="3">
    <source>
        <dbReference type="ARBA" id="ARBA00008429"/>
    </source>
</evidence>
<dbReference type="GO" id="GO:0003676">
    <property type="term" value="F:nucleic acid binding"/>
    <property type="evidence" value="ECO:0007669"/>
    <property type="project" value="InterPro"/>
</dbReference>
<reference evidence="5" key="2">
    <citation type="journal article" date="2023" name="IMA Fungus">
        <title>Comparative genomic study of the Penicillium genus elucidates a diverse pangenome and 15 lateral gene transfer events.</title>
        <authorList>
            <person name="Petersen C."/>
            <person name="Sorensen T."/>
            <person name="Nielsen M.R."/>
            <person name="Sondergaard T.E."/>
            <person name="Sorensen J.L."/>
            <person name="Fitzpatrick D.A."/>
            <person name="Frisvad J.C."/>
            <person name="Nielsen K.L."/>
        </authorList>
    </citation>
    <scope>NUCLEOTIDE SEQUENCE</scope>
    <source>
        <strain evidence="5">IBT 30069</strain>
    </source>
</reference>
<comment type="cofactor">
    <cofactor evidence="1">
        <name>Zn(2+)</name>
        <dbReference type="ChEBI" id="CHEBI:29105"/>
    </cofactor>
</comment>
<evidence type="ECO:0000313" key="5">
    <source>
        <dbReference type="EMBL" id="KAJ5093402.1"/>
    </source>
</evidence>